<name>A0A8J3L057_9ACTN</name>
<dbReference type="EMBL" id="BONI01000021">
    <property type="protein sequence ID" value="GIG06231.1"/>
    <property type="molecule type" value="Genomic_DNA"/>
</dbReference>
<accession>A0A8J3L057</accession>
<sequence length="156" mass="16895">MRRALSIIAAGLLVAASLLVAGPAAAVDLPGWPPPEYNLASTGVRSGDTICHFPEHAGIGTCFKKTGDQLWVRGTPSSGTVELQWQNELYVGGGSWSLYRQGYCASGHGGLWAVCNKDFYENSTEHLYGWSGSRIRWRACTLTTCGEWATWARNDA</sequence>
<evidence type="ECO:0000313" key="2">
    <source>
        <dbReference type="EMBL" id="GIG06231.1"/>
    </source>
</evidence>
<proteinExistence type="predicted"/>
<comment type="caution">
    <text evidence="2">The sequence shown here is derived from an EMBL/GenBank/DDBJ whole genome shotgun (WGS) entry which is preliminary data.</text>
</comment>
<reference evidence="2 3" key="1">
    <citation type="submission" date="2021-01" db="EMBL/GenBank/DDBJ databases">
        <title>Whole genome shotgun sequence of Catellatospora coxensis NBRC 107359.</title>
        <authorList>
            <person name="Komaki H."/>
            <person name="Tamura T."/>
        </authorList>
    </citation>
    <scope>NUCLEOTIDE SEQUENCE [LARGE SCALE GENOMIC DNA]</scope>
    <source>
        <strain evidence="2 3">NBRC 107359</strain>
    </source>
</reference>
<evidence type="ECO:0000313" key="3">
    <source>
        <dbReference type="Proteomes" id="UP000630887"/>
    </source>
</evidence>
<gene>
    <name evidence="2" type="ORF">Cco03nite_29310</name>
</gene>
<feature type="signal peptide" evidence="1">
    <location>
        <begin position="1"/>
        <end position="26"/>
    </location>
</feature>
<keyword evidence="3" id="KW-1185">Reference proteome</keyword>
<organism evidence="2 3">
    <name type="scientific">Catellatospora coxensis</name>
    <dbReference type="NCBI Taxonomy" id="310354"/>
    <lineage>
        <taxon>Bacteria</taxon>
        <taxon>Bacillati</taxon>
        <taxon>Actinomycetota</taxon>
        <taxon>Actinomycetes</taxon>
        <taxon>Micromonosporales</taxon>
        <taxon>Micromonosporaceae</taxon>
        <taxon>Catellatospora</taxon>
    </lineage>
</organism>
<protein>
    <recommendedName>
        <fullName evidence="4">Secreted protein</fullName>
    </recommendedName>
</protein>
<dbReference type="AlphaFoldDB" id="A0A8J3L057"/>
<feature type="chain" id="PRO_5035146181" description="Secreted protein" evidence="1">
    <location>
        <begin position="27"/>
        <end position="156"/>
    </location>
</feature>
<evidence type="ECO:0000256" key="1">
    <source>
        <dbReference type="SAM" id="SignalP"/>
    </source>
</evidence>
<keyword evidence="1" id="KW-0732">Signal</keyword>
<dbReference type="Proteomes" id="UP000630887">
    <property type="component" value="Unassembled WGS sequence"/>
</dbReference>
<evidence type="ECO:0008006" key="4">
    <source>
        <dbReference type="Google" id="ProtNLM"/>
    </source>
</evidence>